<evidence type="ECO:0000313" key="3">
    <source>
        <dbReference type="Proteomes" id="UP000268313"/>
    </source>
</evidence>
<dbReference type="EMBL" id="RAWE01000398">
    <property type="protein sequence ID" value="RKG93564.1"/>
    <property type="molecule type" value="Genomic_DNA"/>
</dbReference>
<comment type="caution">
    <text evidence="2">The sequence shown here is derived from an EMBL/GenBank/DDBJ whole genome shotgun (WGS) entry which is preliminary data.</text>
</comment>
<dbReference type="RefSeq" id="WP_120608370.1">
    <property type="nucleotide sequence ID" value="NZ_RAWE01000398.1"/>
</dbReference>
<dbReference type="AlphaFoldDB" id="A0A3A8JMN1"/>
<gene>
    <name evidence="2" type="ORF">D7X32_43635</name>
</gene>
<protein>
    <recommendedName>
        <fullName evidence="4">HEAT repeat domain-containing protein</fullName>
    </recommendedName>
</protein>
<keyword evidence="3" id="KW-1185">Reference proteome</keyword>
<reference evidence="3" key="1">
    <citation type="submission" date="2018-09" db="EMBL/GenBank/DDBJ databases">
        <authorList>
            <person name="Livingstone P.G."/>
            <person name="Whitworth D.E."/>
        </authorList>
    </citation>
    <scope>NUCLEOTIDE SEQUENCE [LARGE SCALE GENOMIC DNA]</scope>
    <source>
        <strain evidence="3">CA043D</strain>
    </source>
</reference>
<feature type="signal peptide" evidence="1">
    <location>
        <begin position="1"/>
        <end position="23"/>
    </location>
</feature>
<sequence length="694" mass="74403">MGIATGWLWVVLAVASGASPAPSAEAVCGLSALYTAERAFFGEKDRYDIPPVVGFLPLPCTDGTRPPAPGSNSVGGCQFVFTVLEAGRAPETTLKLEARGVPPATRTLRFRMEGHDGVITRADSDAHVEPVDCEAWRRAADPLLRYHELVGEHDCVTGPYAPTHPCTEALTQLVDLARQGVGAARKEYDAHPTARELYPLSPPTPAMLLCGVTASPQQRAQHADNLARQGHLLEAVLQPGCRESGLRAGIPLLFRDGACPGPRCLELMVLAQRLRLPERFGVLEGRASLLVQWLWDQPATFQRDFLRTTTERGSDRVDALLLLRAGTRPSVLALTTPPLTPLESEWLERAYREHPALSPIVELLREQQRGRPVSEAAFQHWARSAPCAQLHDAHDLGPSPARLRVIAQAQTRCPQDAIAVLSRHVATLPPTALPDVLEPLTAEQLLLLRVNLGLGSPERAEALFDWVMEREPGLLEGLAATPAVVAKLLTPPYADRLGGREAVLDLLLDSQRSPRLAPSYEALLFAMAEALKGTPSAARVRNIAARNLLPTDRQRLLSGILRARDPRLQAAAAAGAAEWRASSGITAPAARACLAEARATLECMARQSEPLGPPPPGTRHGFIALCGTGPQPPPAPPDPIEGYCTRFDEQVASCPTACGGTLPDPSELTLLASIASEPPPTAPESLRACTLALP</sequence>
<evidence type="ECO:0000313" key="2">
    <source>
        <dbReference type="EMBL" id="RKG93564.1"/>
    </source>
</evidence>
<feature type="chain" id="PRO_5017387389" description="HEAT repeat domain-containing protein" evidence="1">
    <location>
        <begin position="24"/>
        <end position="694"/>
    </location>
</feature>
<dbReference type="OrthoDB" id="5489191at2"/>
<evidence type="ECO:0008006" key="4">
    <source>
        <dbReference type="Google" id="ProtNLM"/>
    </source>
</evidence>
<name>A0A3A8JMN1_9BACT</name>
<keyword evidence="1" id="KW-0732">Signal</keyword>
<organism evidence="2 3">
    <name type="scientific">Corallococcus carmarthensis</name>
    <dbReference type="NCBI Taxonomy" id="2316728"/>
    <lineage>
        <taxon>Bacteria</taxon>
        <taxon>Pseudomonadati</taxon>
        <taxon>Myxococcota</taxon>
        <taxon>Myxococcia</taxon>
        <taxon>Myxococcales</taxon>
        <taxon>Cystobacterineae</taxon>
        <taxon>Myxococcaceae</taxon>
        <taxon>Corallococcus</taxon>
    </lineage>
</organism>
<proteinExistence type="predicted"/>
<evidence type="ECO:0000256" key="1">
    <source>
        <dbReference type="SAM" id="SignalP"/>
    </source>
</evidence>
<dbReference type="Proteomes" id="UP000268313">
    <property type="component" value="Unassembled WGS sequence"/>
</dbReference>
<accession>A0A3A8JMN1</accession>